<keyword evidence="4" id="KW-1185">Reference proteome</keyword>
<feature type="transmembrane region" description="Helical" evidence="1">
    <location>
        <begin position="158"/>
        <end position="177"/>
    </location>
</feature>
<keyword evidence="1" id="KW-0812">Transmembrane</keyword>
<dbReference type="AlphaFoldDB" id="A0A1I5UUT9"/>
<keyword evidence="1" id="KW-1133">Transmembrane helix</keyword>
<dbReference type="OrthoDB" id="4391232at2"/>
<evidence type="ECO:0000256" key="1">
    <source>
        <dbReference type="SAM" id="Phobius"/>
    </source>
</evidence>
<organism evidence="3 4">
    <name type="scientific">Desemzia incerta</name>
    <dbReference type="NCBI Taxonomy" id="82801"/>
    <lineage>
        <taxon>Bacteria</taxon>
        <taxon>Bacillati</taxon>
        <taxon>Bacillota</taxon>
        <taxon>Bacilli</taxon>
        <taxon>Lactobacillales</taxon>
        <taxon>Carnobacteriaceae</taxon>
        <taxon>Desemzia</taxon>
    </lineage>
</organism>
<sequence>MDVLLLVQMFFAALSAVVLYTFIGFIPGTDETSVLMPVSLALILSGADPMIILTFFVASFITLNLTNLMPTALVGLPGGVLSAPMIDHAIYLKNEGKSSVVVKKMAAGALIGTLISIPVSFLLANLLVPFAEAIQPYASLLFVIGAVFLSLISKQKMLSLLSIIPLAILFQSLRHLYWSTGVVPEDANITTSFFLGITIGPLIVSLMQLLNKETRKTMLTDSYKKITIPSDLDKEKRLNPFKILSKKELKAASFSALLSNIFFVLSPVGLILLFGETVSNKIKDPEEKATTTITTMSALSQSTYISGIIIPLVALGIPLSPTAIGPGSALFNAPPVYTVENNLFHILSTGEKAIAIVLGAAIASILSYVIINKYAGRISTFVLEKIPHEAILGLFISFILLLSYMDAGLINIFGVLLIGITSGTLNKMGVNYGIQFMTLYAAPFIVQYLALI</sequence>
<evidence type="ECO:0000313" key="4">
    <source>
        <dbReference type="Proteomes" id="UP000199136"/>
    </source>
</evidence>
<feature type="domain" description="DUF112" evidence="2">
    <location>
        <begin position="11"/>
        <end position="431"/>
    </location>
</feature>
<accession>A0A1I5UUT9</accession>
<name>A0A1I5UUT9_9LACT</name>
<keyword evidence="1" id="KW-0472">Membrane</keyword>
<feature type="transmembrane region" description="Helical" evidence="1">
    <location>
        <begin position="392"/>
        <end position="420"/>
    </location>
</feature>
<feature type="transmembrane region" description="Helical" evidence="1">
    <location>
        <begin position="251"/>
        <end position="274"/>
    </location>
</feature>
<feature type="transmembrane region" description="Helical" evidence="1">
    <location>
        <begin position="107"/>
        <end position="128"/>
    </location>
</feature>
<feature type="transmembrane region" description="Helical" evidence="1">
    <location>
        <begin position="432"/>
        <end position="451"/>
    </location>
</feature>
<dbReference type="STRING" id="82801.SAMN04488506_0199"/>
<evidence type="ECO:0000313" key="3">
    <source>
        <dbReference type="EMBL" id="SFP98969.1"/>
    </source>
</evidence>
<proteinExistence type="predicted"/>
<feature type="transmembrane region" description="Helical" evidence="1">
    <location>
        <begin position="6"/>
        <end position="26"/>
    </location>
</feature>
<feature type="transmembrane region" description="Helical" evidence="1">
    <location>
        <begin position="38"/>
        <end position="62"/>
    </location>
</feature>
<dbReference type="Proteomes" id="UP000199136">
    <property type="component" value="Unassembled WGS sequence"/>
</dbReference>
<feature type="transmembrane region" description="Helical" evidence="1">
    <location>
        <begin position="68"/>
        <end position="86"/>
    </location>
</feature>
<dbReference type="EMBL" id="FOXW01000001">
    <property type="protein sequence ID" value="SFP98969.1"/>
    <property type="molecule type" value="Genomic_DNA"/>
</dbReference>
<feature type="transmembrane region" description="Helical" evidence="1">
    <location>
        <begin position="189"/>
        <end position="210"/>
    </location>
</feature>
<reference evidence="3 4" key="1">
    <citation type="submission" date="2016-10" db="EMBL/GenBank/DDBJ databases">
        <authorList>
            <person name="de Groot N.N."/>
        </authorList>
    </citation>
    <scope>NUCLEOTIDE SEQUENCE [LARGE SCALE GENOMIC DNA]</scope>
    <source>
        <strain evidence="3 4">DSM 20581</strain>
    </source>
</reference>
<protein>
    <submittedName>
        <fullName evidence="3">Tripartite tricarboxylate transporter TctA family protein</fullName>
    </submittedName>
</protein>
<evidence type="ECO:0000259" key="2">
    <source>
        <dbReference type="Pfam" id="PF01970"/>
    </source>
</evidence>
<dbReference type="RefSeq" id="WP_092479285.1">
    <property type="nucleotide sequence ID" value="NZ_FOXW01000001.1"/>
</dbReference>
<feature type="transmembrane region" description="Helical" evidence="1">
    <location>
        <begin position="353"/>
        <end position="371"/>
    </location>
</feature>
<dbReference type="InterPro" id="IPR002823">
    <property type="entry name" value="DUF112_TM"/>
</dbReference>
<feature type="transmembrane region" description="Helical" evidence="1">
    <location>
        <begin position="134"/>
        <end position="151"/>
    </location>
</feature>
<gene>
    <name evidence="3" type="ORF">SAMN04488506_0199</name>
</gene>
<dbReference type="Pfam" id="PF01970">
    <property type="entry name" value="TctA"/>
    <property type="match status" value="1"/>
</dbReference>